<dbReference type="Proteomes" id="UP000790787">
    <property type="component" value="Chromosome 20"/>
</dbReference>
<reference evidence="1" key="1">
    <citation type="journal article" date="2014" name="Nat. Commun.">
        <title>The tobacco genome sequence and its comparison with those of tomato and potato.</title>
        <authorList>
            <person name="Sierro N."/>
            <person name="Battey J.N."/>
            <person name="Ouadi S."/>
            <person name="Bakaher N."/>
            <person name="Bovet L."/>
            <person name="Willig A."/>
            <person name="Goepfert S."/>
            <person name="Peitsch M.C."/>
            <person name="Ivanov N.V."/>
        </authorList>
    </citation>
    <scope>NUCLEOTIDE SEQUENCE [LARGE SCALE GENOMIC DNA]</scope>
</reference>
<reference evidence="2" key="2">
    <citation type="submission" date="2025-08" db="UniProtKB">
        <authorList>
            <consortium name="RefSeq"/>
        </authorList>
    </citation>
    <scope>IDENTIFICATION</scope>
    <source>
        <tissue evidence="2">Leaf</tissue>
    </source>
</reference>
<accession>A0AC58TGZ1</accession>
<gene>
    <name evidence="2" type="primary">LOC142174560</name>
</gene>
<dbReference type="RefSeq" id="XP_075096483.1">
    <property type="nucleotide sequence ID" value="XM_075240382.1"/>
</dbReference>
<name>A0AC58TGZ1_TOBAC</name>
<sequence>MVDKTLAAREAIIQLLKFHITRAQQRMRDLANKHRSDRSFEPPGHSTFIKLVAKYFGPYPVAAKVGVVAYTLLLPTDVLIHPTFHVSQRKRCLEIPDINNHPRVFYLSSPYYPMPEAILHRRLVKRGNKTVCQVLVKWTGIDVS</sequence>
<evidence type="ECO:0000313" key="2">
    <source>
        <dbReference type="RefSeq" id="XP_075096483.1"/>
    </source>
</evidence>
<proteinExistence type="predicted"/>
<keyword evidence="1" id="KW-1185">Reference proteome</keyword>
<organism evidence="1 2">
    <name type="scientific">Nicotiana tabacum</name>
    <name type="common">Common tobacco</name>
    <dbReference type="NCBI Taxonomy" id="4097"/>
    <lineage>
        <taxon>Eukaryota</taxon>
        <taxon>Viridiplantae</taxon>
        <taxon>Streptophyta</taxon>
        <taxon>Embryophyta</taxon>
        <taxon>Tracheophyta</taxon>
        <taxon>Spermatophyta</taxon>
        <taxon>Magnoliopsida</taxon>
        <taxon>eudicotyledons</taxon>
        <taxon>Gunneridae</taxon>
        <taxon>Pentapetalae</taxon>
        <taxon>asterids</taxon>
        <taxon>lamiids</taxon>
        <taxon>Solanales</taxon>
        <taxon>Solanaceae</taxon>
        <taxon>Nicotianoideae</taxon>
        <taxon>Nicotianeae</taxon>
        <taxon>Nicotiana</taxon>
    </lineage>
</organism>
<protein>
    <submittedName>
        <fullName evidence="2">Uncharacterized protein LOC142174560</fullName>
    </submittedName>
</protein>
<evidence type="ECO:0000313" key="1">
    <source>
        <dbReference type="Proteomes" id="UP000790787"/>
    </source>
</evidence>